<name>A0A1U9MBB9_9HYPH</name>
<evidence type="ECO:0000256" key="1">
    <source>
        <dbReference type="SAM" id="MobiDB-lite"/>
    </source>
</evidence>
<protein>
    <recommendedName>
        <fullName evidence="5">DUF1090 domain-containing protein</fullName>
    </recommendedName>
</protein>
<feature type="compositionally biased region" description="Basic and acidic residues" evidence="1">
    <location>
        <begin position="79"/>
        <end position="94"/>
    </location>
</feature>
<evidence type="ECO:0008006" key="5">
    <source>
        <dbReference type="Google" id="ProtNLM"/>
    </source>
</evidence>
<keyword evidence="2" id="KW-0732">Signal</keyword>
<dbReference type="EMBL" id="CP015820">
    <property type="protein sequence ID" value="AQT42577.1"/>
    <property type="molecule type" value="Genomic_DNA"/>
</dbReference>
<organism evidence="3 4">
    <name type="scientific">Bartonella apihabitans</name>
    <dbReference type="NCBI Taxonomy" id="2750929"/>
    <lineage>
        <taxon>Bacteria</taxon>
        <taxon>Pseudomonadati</taxon>
        <taxon>Pseudomonadota</taxon>
        <taxon>Alphaproteobacteria</taxon>
        <taxon>Hyphomicrobiales</taxon>
        <taxon>Bartonellaceae</taxon>
        <taxon>Bartonella</taxon>
    </lineage>
</organism>
<feature type="signal peptide" evidence="2">
    <location>
        <begin position="1"/>
        <end position="21"/>
    </location>
</feature>
<proteinExistence type="predicted"/>
<reference evidence="3 4" key="1">
    <citation type="submission" date="2016-11" db="EMBL/GenBank/DDBJ databases">
        <title>Comparative genomics of Bartonella apis.</title>
        <authorList>
            <person name="Engel P."/>
        </authorList>
    </citation>
    <scope>NUCLEOTIDE SEQUENCE [LARGE SCALE GENOMIC DNA]</scope>
    <source>
        <strain evidence="3 4">BBC0178</strain>
    </source>
</reference>
<accession>A0A1U9MBB9</accession>
<keyword evidence="4" id="KW-1185">Reference proteome</keyword>
<sequence length="127" mass="14547">MKTKLFLALPIVFLTFSFAHAEPALKGCAAKKQAIETQLDYARKYNNSHQIIGLEKALKDVSENCTDEKLRAERKAKISEKTRKVSEREAELNDAKAQGNRKKITKKMEKLEKAKQELKEAQDELNR</sequence>
<dbReference type="Proteomes" id="UP000189660">
    <property type="component" value="Chromosome"/>
</dbReference>
<gene>
    <name evidence="3" type="ORF">BBC0178_010960</name>
</gene>
<evidence type="ECO:0000256" key="2">
    <source>
        <dbReference type="SAM" id="SignalP"/>
    </source>
</evidence>
<dbReference type="RefSeq" id="WP_078039471.1">
    <property type="nucleotide sequence ID" value="NZ_CP015820.1"/>
</dbReference>
<dbReference type="AlphaFoldDB" id="A0A1U9MBB9"/>
<feature type="region of interest" description="Disordered" evidence="1">
    <location>
        <begin position="79"/>
        <end position="105"/>
    </location>
</feature>
<evidence type="ECO:0000313" key="4">
    <source>
        <dbReference type="Proteomes" id="UP000189660"/>
    </source>
</evidence>
<dbReference type="InterPro" id="IPR009468">
    <property type="entry name" value="DUF1090"/>
</dbReference>
<evidence type="ECO:0000313" key="3">
    <source>
        <dbReference type="EMBL" id="AQT42577.1"/>
    </source>
</evidence>
<dbReference type="Pfam" id="PF06476">
    <property type="entry name" value="DUF1090"/>
    <property type="match status" value="1"/>
</dbReference>
<dbReference type="OrthoDB" id="8689941at2"/>
<dbReference type="KEGG" id="bapa:BBC0178_010960"/>
<feature type="chain" id="PRO_5010706324" description="DUF1090 domain-containing protein" evidence="2">
    <location>
        <begin position="22"/>
        <end position="127"/>
    </location>
</feature>